<organism evidence="9">
    <name type="scientific">sediment metagenome</name>
    <dbReference type="NCBI Taxonomy" id="749907"/>
    <lineage>
        <taxon>unclassified sequences</taxon>
        <taxon>metagenomes</taxon>
        <taxon>ecological metagenomes</taxon>
    </lineage>
</organism>
<dbReference type="PROSITE" id="PS51898">
    <property type="entry name" value="TYR_RECOMBINASE"/>
    <property type="match status" value="1"/>
</dbReference>
<dbReference type="Gene3D" id="3.30.160.390">
    <property type="entry name" value="Integrase, DNA-binding domain"/>
    <property type="match status" value="1"/>
</dbReference>
<evidence type="ECO:0000313" key="9">
    <source>
        <dbReference type="EMBL" id="EFK96571.1"/>
    </source>
</evidence>
<dbReference type="InterPro" id="IPR002104">
    <property type="entry name" value="Integrase_catalytic"/>
</dbReference>
<comment type="similarity">
    <text evidence="1">Belongs to the 'phage' integrase family.</text>
</comment>
<dbReference type="Gene3D" id="1.10.443.10">
    <property type="entry name" value="Intergrase catalytic core"/>
    <property type="match status" value="1"/>
</dbReference>
<dbReference type="Pfam" id="PF13356">
    <property type="entry name" value="Arm-DNA-bind_3"/>
    <property type="match status" value="1"/>
</dbReference>
<feature type="domain" description="Tyr recombinase" evidence="7">
    <location>
        <begin position="202"/>
        <end position="380"/>
    </location>
</feature>
<dbReference type="Pfam" id="PF22022">
    <property type="entry name" value="Phage_int_M"/>
    <property type="match status" value="1"/>
</dbReference>
<dbReference type="GO" id="GO:0003677">
    <property type="term" value="F:DNA binding"/>
    <property type="evidence" value="ECO:0007669"/>
    <property type="project" value="UniProtKB-KW"/>
</dbReference>
<dbReference type="GO" id="GO:0006310">
    <property type="term" value="P:DNA recombination"/>
    <property type="evidence" value="ECO:0007669"/>
    <property type="project" value="UniProtKB-KW"/>
</dbReference>
<evidence type="ECO:0000256" key="5">
    <source>
        <dbReference type="ARBA" id="ARBA00023195"/>
    </source>
</evidence>
<evidence type="ECO:0000256" key="2">
    <source>
        <dbReference type="ARBA" id="ARBA00022908"/>
    </source>
</evidence>
<reference evidence="9" key="2">
    <citation type="journal article" date="2011" name="Microb. Ecol.">
        <title>Taxonomic and Functional Metagenomic Profiling of the Microbial Community in the Anoxic Sediment of a Sub-saline Shallow Lake (Laguna de Carrizo, Central Spain).</title>
        <authorList>
            <person name="Ferrer M."/>
            <person name="Guazzaroni M.E."/>
            <person name="Richter M."/>
            <person name="Garcia-Salamanca A."/>
            <person name="Yarza P."/>
            <person name="Suarez-Suarez A."/>
            <person name="Solano J."/>
            <person name="Alcaide M."/>
            <person name="van Dillewijn P."/>
            <person name="Molina-Henares M.A."/>
            <person name="Lopez-Cortes N."/>
            <person name="Al-Ramahi Y."/>
            <person name="Guerrero C."/>
            <person name="Acosta A."/>
            <person name="de Eugenio L.I."/>
            <person name="Martinez V."/>
            <person name="Marques S."/>
            <person name="Rojo F."/>
            <person name="Santero E."/>
            <person name="Genilloud O."/>
            <person name="Perez-Perez J."/>
            <person name="Rossello-Mora R."/>
            <person name="Ramos J.L."/>
        </authorList>
    </citation>
    <scope>NUCLEOTIDE SEQUENCE</scope>
</reference>
<proteinExistence type="inferred from homology"/>
<evidence type="ECO:0000256" key="3">
    <source>
        <dbReference type="ARBA" id="ARBA00023125"/>
    </source>
</evidence>
<name>D9PIP4_9ZZZZ</name>
<dbReference type="Pfam" id="PF00589">
    <property type="entry name" value="Phage_integrase"/>
    <property type="match status" value="1"/>
</dbReference>
<protein>
    <submittedName>
        <fullName evidence="9">Integrase</fullName>
    </submittedName>
</protein>
<dbReference type="EMBL" id="ADZX01000447">
    <property type="protein sequence ID" value="EFK96571.1"/>
    <property type="molecule type" value="Genomic_DNA"/>
</dbReference>
<dbReference type="PANTHER" id="PTHR30629:SF2">
    <property type="entry name" value="PROPHAGE INTEGRASE INTS-RELATED"/>
    <property type="match status" value="1"/>
</dbReference>
<feature type="domain" description="Core-binding (CB)" evidence="8">
    <location>
        <begin position="98"/>
        <end position="179"/>
    </location>
</feature>
<evidence type="ECO:0000256" key="4">
    <source>
        <dbReference type="ARBA" id="ARBA00023172"/>
    </source>
</evidence>
<dbReference type="GO" id="GO:0075713">
    <property type="term" value="P:establishment of integrated proviral latency"/>
    <property type="evidence" value="ECO:0007669"/>
    <property type="project" value="UniProtKB-KW"/>
</dbReference>
<evidence type="ECO:0000256" key="1">
    <source>
        <dbReference type="ARBA" id="ARBA00008857"/>
    </source>
</evidence>
<keyword evidence="2" id="KW-0229">DNA integration</keyword>
<keyword evidence="6" id="KW-1160">Virus entry into host cell</keyword>
<dbReference type="InterPro" id="IPR044068">
    <property type="entry name" value="CB"/>
</dbReference>
<accession>D9PIP4</accession>
<dbReference type="InterPro" id="IPR010998">
    <property type="entry name" value="Integrase_recombinase_N"/>
</dbReference>
<dbReference type="PANTHER" id="PTHR30629">
    <property type="entry name" value="PROPHAGE INTEGRASE"/>
    <property type="match status" value="1"/>
</dbReference>
<evidence type="ECO:0000259" key="8">
    <source>
        <dbReference type="PROSITE" id="PS51900"/>
    </source>
</evidence>
<dbReference type="InterPro" id="IPR038488">
    <property type="entry name" value="Integrase_DNA-bd_sf"/>
</dbReference>
<dbReference type="InterPro" id="IPR011010">
    <property type="entry name" value="DNA_brk_join_enz"/>
</dbReference>
<dbReference type="InterPro" id="IPR053876">
    <property type="entry name" value="Phage_int_M"/>
</dbReference>
<dbReference type="GO" id="GO:0015074">
    <property type="term" value="P:DNA integration"/>
    <property type="evidence" value="ECO:0007669"/>
    <property type="project" value="UniProtKB-KW"/>
</dbReference>
<gene>
    <name evidence="9" type="ORF">LDC_1402</name>
</gene>
<keyword evidence="4" id="KW-0233">DNA recombination</keyword>
<dbReference type="GO" id="GO:0044826">
    <property type="term" value="P:viral genome integration into host DNA"/>
    <property type="evidence" value="ECO:0007669"/>
    <property type="project" value="UniProtKB-KW"/>
</dbReference>
<dbReference type="Gene3D" id="1.10.150.130">
    <property type="match status" value="1"/>
</dbReference>
<dbReference type="GO" id="GO:0046718">
    <property type="term" value="P:symbiont entry into host cell"/>
    <property type="evidence" value="ECO:0007669"/>
    <property type="project" value="UniProtKB-KW"/>
</dbReference>
<dbReference type="InterPro" id="IPR013762">
    <property type="entry name" value="Integrase-like_cat_sf"/>
</dbReference>
<sequence length="403" mass="45055">MPLTDTSIRNAKPTDKPYSLADERGLSIQIQPAGGKWWRLRYRFDGKAKMLSLGIYPDTSLKDARTRRDDARKLLANGVDPGETRKAAKQAKAAVDTNTFEALGREWIATRGKEWTESYTFKTKSALERNAFPAIGSKPIAEITAPDLLALLRAIELRGTVDMAHRVQQHCGAIFRYAIATGRAVNDPVPSLRGALSTVRQEHYAALTDPLEFAGLLRAIDSYRGEVTTKVAMQLLALTFQRTKEVRFAEWSQFDLEAALWRIPAEIMKMREAHIVPLSKQAIDALKTLQPLTGQGRLVFPSSTSRERPISENTVIYALGRMGYKGRMTGHGFRSVASTLLNEQGYRADLIERQLAHAEKNAVRAAYNRAEYLSERKTMMQAWADYLDKLKAGADVLPFQQAA</sequence>
<dbReference type="SUPFAM" id="SSF56349">
    <property type="entry name" value="DNA breaking-rejoining enzymes"/>
    <property type="match status" value="1"/>
</dbReference>
<keyword evidence="3" id="KW-0238">DNA-binding</keyword>
<evidence type="ECO:0000256" key="6">
    <source>
        <dbReference type="ARBA" id="ARBA00023296"/>
    </source>
</evidence>
<keyword evidence="5" id="KW-1179">Viral genome integration</keyword>
<dbReference type="InterPro" id="IPR025166">
    <property type="entry name" value="Integrase_DNA_bind_dom"/>
</dbReference>
<comment type="caution">
    <text evidence="9">The sequence shown here is derived from an EMBL/GenBank/DDBJ whole genome shotgun (WGS) entry which is preliminary data.</text>
</comment>
<dbReference type="PROSITE" id="PS51900">
    <property type="entry name" value="CB"/>
    <property type="match status" value="1"/>
</dbReference>
<dbReference type="CDD" id="cd00801">
    <property type="entry name" value="INT_P4_C"/>
    <property type="match status" value="1"/>
</dbReference>
<reference evidence="9" key="1">
    <citation type="submission" date="2010-07" db="EMBL/GenBank/DDBJ databases">
        <authorList>
            <consortium name="CONSOLIDER consortium CSD2007-00005"/>
            <person name="Guazzaroni M.-E."/>
            <person name="Richter M."/>
            <person name="Garcia-Salamanca A."/>
            <person name="Yarza P."/>
            <person name="Ferrer M."/>
        </authorList>
    </citation>
    <scope>NUCLEOTIDE SEQUENCE</scope>
</reference>
<dbReference type="InterPro" id="IPR050808">
    <property type="entry name" value="Phage_Integrase"/>
</dbReference>
<dbReference type="AlphaFoldDB" id="D9PIP4"/>
<evidence type="ECO:0000259" key="7">
    <source>
        <dbReference type="PROSITE" id="PS51898"/>
    </source>
</evidence>